<dbReference type="GO" id="GO:0071013">
    <property type="term" value="C:catalytic step 2 spliceosome"/>
    <property type="evidence" value="ECO:0007669"/>
    <property type="project" value="TreeGrafter"/>
</dbReference>
<evidence type="ECO:0000256" key="4">
    <source>
        <dbReference type="ARBA" id="ARBA00022833"/>
    </source>
</evidence>
<keyword evidence="3" id="KW-0863">Zinc-finger</keyword>
<feature type="region of interest" description="Disordered" evidence="6">
    <location>
        <begin position="1"/>
        <end position="38"/>
    </location>
</feature>
<protein>
    <submittedName>
        <fullName evidence="10">PSP domain-containing protein</fullName>
    </submittedName>
</protein>
<dbReference type="Proteomes" id="UP000271098">
    <property type="component" value="Unassembled WGS sequence"/>
</dbReference>
<accession>A0A183E7A7</accession>
<keyword evidence="5" id="KW-0539">Nucleus</keyword>
<gene>
    <name evidence="8" type="ORF">GPUH_LOCUS16851</name>
</gene>
<dbReference type="GO" id="GO:0003723">
    <property type="term" value="F:RNA binding"/>
    <property type="evidence" value="ECO:0007669"/>
    <property type="project" value="TreeGrafter"/>
</dbReference>
<proteinExistence type="predicted"/>
<dbReference type="SMART" id="SM00581">
    <property type="entry name" value="PSP"/>
    <property type="match status" value="1"/>
</dbReference>
<dbReference type="PANTHER" id="PTHR13316">
    <property type="entry name" value="ZINC FINGER, CCHC DOMAIN CONTAINING 8"/>
    <property type="match status" value="1"/>
</dbReference>
<dbReference type="EMBL" id="UYRT01084314">
    <property type="protein sequence ID" value="VDN28676.1"/>
    <property type="molecule type" value="Genomic_DNA"/>
</dbReference>
<feature type="compositionally biased region" description="Basic and acidic residues" evidence="6">
    <location>
        <begin position="1"/>
        <end position="10"/>
    </location>
</feature>
<dbReference type="AlphaFoldDB" id="A0A183E7A7"/>
<sequence length="258" mass="29117">MVNGSEREPGECSPSPPEHRATATSSTRYRSRRENRPAMWKSDSVVELVDLDFAVDEDDDIEVLSDEQEAADADDFVVDVDEDDDGNDEFFVLDTNRAEIIEEEKITIVDCKGSEQIQLSKAKRSEETFDITKILTNDPTTASLSAEKKENLKHLPKKPVLVATKTAGDYAKNASLHGHPVRWPIIFFRPGYVSDSLRDALGIGKHDIPEWIYRMRQKGFVEGYPPGYLDQVTQFQNFLPKLILLLLHLSVVLLKNSP</sequence>
<dbReference type="WBParaSite" id="GPUH_0001687001-mRNA-1">
    <property type="protein sequence ID" value="GPUH_0001687001-mRNA-1"/>
    <property type="gene ID" value="GPUH_0001687001"/>
</dbReference>
<keyword evidence="4" id="KW-0862">Zinc</keyword>
<dbReference type="PANTHER" id="PTHR13316:SF0">
    <property type="entry name" value="ZINC FINGER CCHC DOMAIN-CONTAINING PROTEIN 8"/>
    <property type="match status" value="1"/>
</dbReference>
<evidence type="ECO:0000313" key="9">
    <source>
        <dbReference type="Proteomes" id="UP000271098"/>
    </source>
</evidence>
<dbReference type="Pfam" id="PF04046">
    <property type="entry name" value="PSP"/>
    <property type="match status" value="1"/>
</dbReference>
<reference evidence="10" key="1">
    <citation type="submission" date="2016-06" db="UniProtKB">
        <authorList>
            <consortium name="WormBaseParasite"/>
        </authorList>
    </citation>
    <scope>IDENTIFICATION</scope>
</reference>
<comment type="subcellular location">
    <subcellularLocation>
        <location evidence="1">Nucleus</location>
    </subcellularLocation>
</comment>
<evidence type="ECO:0000256" key="2">
    <source>
        <dbReference type="ARBA" id="ARBA00022723"/>
    </source>
</evidence>
<evidence type="ECO:0000313" key="10">
    <source>
        <dbReference type="WBParaSite" id="GPUH_0001687001-mRNA-1"/>
    </source>
</evidence>
<evidence type="ECO:0000256" key="3">
    <source>
        <dbReference type="ARBA" id="ARBA00022771"/>
    </source>
</evidence>
<dbReference type="InterPro" id="IPR006568">
    <property type="entry name" value="PSP_pro-rich"/>
</dbReference>
<dbReference type="OrthoDB" id="8026949at2759"/>
<evidence type="ECO:0000256" key="6">
    <source>
        <dbReference type="SAM" id="MobiDB-lite"/>
    </source>
</evidence>
<dbReference type="GO" id="GO:0008270">
    <property type="term" value="F:zinc ion binding"/>
    <property type="evidence" value="ECO:0007669"/>
    <property type="project" value="UniProtKB-KW"/>
</dbReference>
<dbReference type="InterPro" id="IPR052115">
    <property type="entry name" value="NEXT_complex_subunit_ZCCHC8"/>
</dbReference>
<evidence type="ECO:0000256" key="1">
    <source>
        <dbReference type="ARBA" id="ARBA00004123"/>
    </source>
</evidence>
<keyword evidence="2" id="KW-0479">Metal-binding</keyword>
<reference evidence="8 9" key="2">
    <citation type="submission" date="2018-11" db="EMBL/GenBank/DDBJ databases">
        <authorList>
            <consortium name="Pathogen Informatics"/>
        </authorList>
    </citation>
    <scope>NUCLEOTIDE SEQUENCE [LARGE SCALE GENOMIC DNA]</scope>
</reference>
<evidence type="ECO:0000313" key="8">
    <source>
        <dbReference type="EMBL" id="VDN28676.1"/>
    </source>
</evidence>
<name>A0A183E7A7_9BILA</name>
<evidence type="ECO:0000256" key="5">
    <source>
        <dbReference type="ARBA" id="ARBA00023242"/>
    </source>
</evidence>
<organism evidence="10">
    <name type="scientific">Gongylonema pulchrum</name>
    <dbReference type="NCBI Taxonomy" id="637853"/>
    <lineage>
        <taxon>Eukaryota</taxon>
        <taxon>Metazoa</taxon>
        <taxon>Ecdysozoa</taxon>
        <taxon>Nematoda</taxon>
        <taxon>Chromadorea</taxon>
        <taxon>Rhabditida</taxon>
        <taxon>Spirurina</taxon>
        <taxon>Spiruromorpha</taxon>
        <taxon>Spiruroidea</taxon>
        <taxon>Gongylonematidae</taxon>
        <taxon>Gongylonema</taxon>
    </lineage>
</organism>
<keyword evidence="9" id="KW-1185">Reference proteome</keyword>
<evidence type="ECO:0000259" key="7">
    <source>
        <dbReference type="SMART" id="SM00581"/>
    </source>
</evidence>
<feature type="domain" description="PSP proline-rich" evidence="7">
    <location>
        <begin position="185"/>
        <end position="242"/>
    </location>
</feature>